<comment type="caution">
    <text evidence="4">The sequence shown here is derived from an EMBL/GenBank/DDBJ whole genome shotgun (WGS) entry which is preliminary data.</text>
</comment>
<feature type="compositionally biased region" description="Basic and acidic residues" evidence="2">
    <location>
        <begin position="127"/>
        <end position="137"/>
    </location>
</feature>
<evidence type="ECO:0000259" key="3">
    <source>
        <dbReference type="PROSITE" id="PS50042"/>
    </source>
</evidence>
<dbReference type="InterPro" id="IPR018488">
    <property type="entry name" value="cNMP-bd_CS"/>
</dbReference>
<evidence type="ECO:0000256" key="2">
    <source>
        <dbReference type="SAM" id="MobiDB-lite"/>
    </source>
</evidence>
<dbReference type="PANTHER" id="PTHR23011">
    <property type="entry name" value="CYCLIC NUCLEOTIDE-BINDING DOMAIN CONTAINING PROTEIN"/>
    <property type="match status" value="1"/>
</dbReference>
<dbReference type="CDD" id="cd00038">
    <property type="entry name" value="CAP_ED"/>
    <property type="match status" value="2"/>
</dbReference>
<reference evidence="4 5" key="1">
    <citation type="submission" date="2024-02" db="EMBL/GenBank/DDBJ databases">
        <authorList>
            <person name="Chen Y."/>
            <person name="Shah S."/>
            <person name="Dougan E. K."/>
            <person name="Thang M."/>
            <person name="Chan C."/>
        </authorList>
    </citation>
    <scope>NUCLEOTIDE SEQUENCE [LARGE SCALE GENOMIC DNA]</scope>
</reference>
<sequence>MDGAERLIEVLSTASHNGLIHRGLLQNLLKRLSINALEFEMLLAGMDGGEADGIDVSYFISFLYSNAEPEIKVSLSSEVHQAKGRKVSWTDSEEMNLPLAHRDRLAFHRTLTAGRMPTLSQIDDYSDGDRDSVKELEPGEDLVGPKASDCPSIADFGNLRADDSDVEELEPATMLSRRGGVSAVPTGAFAARFVNWVSPHLDKKAEHHDILLESLAHCPFFVELDQEILHALVDTMEIEEFEPGDAIYKKGDVGRSGYVMISGSAIAETDAAEASNLLKRSSRSEVHVKPGDFFGEHTMLWGFKRRMMVRTVMRTVVGKLKRDVYFNIVTRSAMHERSQREKYLRNNVPMFETFDDELIAKIADIMERRSYVPNQRVVEQGDEGSEFFIVLKGECVASIRIAKVGCDGFDEHPVRHYSKGERFGELAFINHTPRAATITATTHTQLLCLDRIVFERVVGSLDIKQKENYASDPRKILADFYSPGGGLGPRGVSTVLGNLQTSWFAVYRPTSRDALAKLLNQTAVGKGLNVKGKSAKRNHLSGFVPFLQISDNKHKRKLGKGVMNARVRVYFQTHEAQELVKMELASIMRELESQHELEPIRIENSYPNVYGIEMPELLLREAYIMRPDITWQVGWETGRASEPAFMEMNLHAVRSKSLPKVVLYQYDNGNPMNPHGLLIAYAEAMVKPVVSDFDTFTVGSRGMMYEPICEEQQALMMWSLQCTERILQSPDASSWNSRWLEVLEEADRNGFHPEIPEFGFGDPTSYRLTKEVIEATKMCGAVRHGSECFNFYFPQELDSEYLIIWDGFEGKPWSYRNCSGLVEFLLARAHEGYSFPLNPVWPVRDEGWYEVFDTLRKSPDAQDCLAAWFPRESGVVECIERLHKRYRDGFQVMADQCHELPDSSRLATKLSFRNQANALSQELKTLESQLAAAASEFVCPVGILAATSQRLEGARLELVSAQQCVQEALGKDVDDEWLCPAEEAPELAQAAELRRSAQQERQAAEATLLQQRATRVELLQRLQEVTRQNQKAIDQRQVELDKEAAIERQLKATCEARERETEEIREEVLAQGRRLDARNTVTSFFQVPPRDAARRQAKAQQEAEEAKVILQLKRISDSHLSKVHGEQNKIEEKIDGLRAKHEKRMGELQ</sequence>
<dbReference type="SMART" id="SM00100">
    <property type="entry name" value="cNMP"/>
    <property type="match status" value="2"/>
</dbReference>
<dbReference type="PROSITE" id="PS00888">
    <property type="entry name" value="CNMP_BINDING_1"/>
    <property type="match status" value="1"/>
</dbReference>
<feature type="non-terminal residue" evidence="4">
    <location>
        <position position="1149"/>
    </location>
</feature>
<dbReference type="PROSITE" id="PS50042">
    <property type="entry name" value="CNMP_BINDING_3"/>
    <property type="match status" value="2"/>
</dbReference>
<feature type="domain" description="Cyclic nucleotide-binding" evidence="3">
    <location>
        <begin position="350"/>
        <end position="475"/>
    </location>
</feature>
<dbReference type="InterPro" id="IPR018490">
    <property type="entry name" value="cNMP-bd_dom_sf"/>
</dbReference>
<evidence type="ECO:0000313" key="4">
    <source>
        <dbReference type="EMBL" id="CAK9065234.1"/>
    </source>
</evidence>
<feature type="domain" description="Cyclic nucleotide-binding" evidence="3">
    <location>
        <begin position="220"/>
        <end position="346"/>
    </location>
</feature>
<proteinExistence type="predicted"/>
<feature type="coiled-coil region" evidence="1">
    <location>
        <begin position="987"/>
        <end position="1067"/>
    </location>
</feature>
<keyword evidence="5" id="KW-1185">Reference proteome</keyword>
<evidence type="ECO:0000256" key="1">
    <source>
        <dbReference type="SAM" id="Coils"/>
    </source>
</evidence>
<keyword evidence="1" id="KW-0175">Coiled coil</keyword>
<dbReference type="PANTHER" id="PTHR23011:SF28">
    <property type="entry name" value="CYCLIC NUCLEOTIDE-BINDING DOMAIN CONTAINING PROTEIN"/>
    <property type="match status" value="1"/>
</dbReference>
<dbReference type="Gene3D" id="2.60.120.10">
    <property type="entry name" value="Jelly Rolls"/>
    <property type="match status" value="2"/>
</dbReference>
<accession>A0ABP0NNU5</accession>
<evidence type="ECO:0000313" key="5">
    <source>
        <dbReference type="Proteomes" id="UP001642484"/>
    </source>
</evidence>
<feature type="coiled-coil region" evidence="1">
    <location>
        <begin position="909"/>
        <end position="936"/>
    </location>
</feature>
<gene>
    <name evidence="4" type="ORF">CCMP2556_LOCUS32079</name>
</gene>
<protein>
    <recommendedName>
        <fullName evidence="3">Cyclic nucleotide-binding domain-containing protein</fullName>
    </recommendedName>
</protein>
<dbReference type="EMBL" id="CAXAMN010021993">
    <property type="protein sequence ID" value="CAK9065234.1"/>
    <property type="molecule type" value="Genomic_DNA"/>
</dbReference>
<name>A0ABP0NNU5_9DINO</name>
<dbReference type="SUPFAM" id="SSF51206">
    <property type="entry name" value="cAMP-binding domain-like"/>
    <property type="match status" value="2"/>
</dbReference>
<dbReference type="InterPro" id="IPR014710">
    <property type="entry name" value="RmlC-like_jellyroll"/>
</dbReference>
<dbReference type="PRINTS" id="PR00103">
    <property type="entry name" value="CAMPKINASE"/>
</dbReference>
<feature type="region of interest" description="Disordered" evidence="2">
    <location>
        <begin position="119"/>
        <end position="144"/>
    </location>
</feature>
<organism evidence="4 5">
    <name type="scientific">Durusdinium trenchii</name>
    <dbReference type="NCBI Taxonomy" id="1381693"/>
    <lineage>
        <taxon>Eukaryota</taxon>
        <taxon>Sar</taxon>
        <taxon>Alveolata</taxon>
        <taxon>Dinophyceae</taxon>
        <taxon>Suessiales</taxon>
        <taxon>Symbiodiniaceae</taxon>
        <taxon>Durusdinium</taxon>
    </lineage>
</organism>
<dbReference type="InterPro" id="IPR000595">
    <property type="entry name" value="cNMP-bd_dom"/>
</dbReference>
<dbReference type="Pfam" id="PF00027">
    <property type="entry name" value="cNMP_binding"/>
    <property type="match status" value="2"/>
</dbReference>
<dbReference type="Proteomes" id="UP001642484">
    <property type="component" value="Unassembled WGS sequence"/>
</dbReference>